<name>A0A450ZA17_9GAMM</name>
<evidence type="ECO:0000313" key="2">
    <source>
        <dbReference type="EMBL" id="VFK50655.1"/>
    </source>
</evidence>
<organism evidence="2">
    <name type="scientific">Candidatus Kentrum sp. TC</name>
    <dbReference type="NCBI Taxonomy" id="2126339"/>
    <lineage>
        <taxon>Bacteria</taxon>
        <taxon>Pseudomonadati</taxon>
        <taxon>Pseudomonadota</taxon>
        <taxon>Gammaproteobacteria</taxon>
        <taxon>Candidatus Kentrum</taxon>
    </lineage>
</organism>
<accession>A0A450ZA17</accession>
<sequence>MPPLPVAGLSWQHTLFRLEQCLYDRDGLARLGFASPGASRFKTKREKPGRLARVPKTNTHKRFQEP</sequence>
<evidence type="ECO:0000313" key="3">
    <source>
        <dbReference type="EMBL" id="VFK63956.1"/>
    </source>
</evidence>
<dbReference type="AlphaFoldDB" id="A0A450ZA17"/>
<dbReference type="EMBL" id="CAADFW010000110">
    <property type="protein sequence ID" value="VFK63956.1"/>
    <property type="molecule type" value="Genomic_DNA"/>
</dbReference>
<protein>
    <submittedName>
        <fullName evidence="2">Uncharacterized protein</fullName>
    </submittedName>
</protein>
<evidence type="ECO:0000256" key="1">
    <source>
        <dbReference type="SAM" id="MobiDB-lite"/>
    </source>
</evidence>
<dbReference type="EMBL" id="CAADFS010000116">
    <property type="protein sequence ID" value="VFK50655.1"/>
    <property type="molecule type" value="Genomic_DNA"/>
</dbReference>
<proteinExistence type="predicted"/>
<gene>
    <name evidence="2" type="ORF">BECKTC1821D_GA0114238_11165</name>
    <name evidence="3" type="ORF">BECKTC1821F_GA0114240_11105</name>
</gene>
<feature type="region of interest" description="Disordered" evidence="1">
    <location>
        <begin position="39"/>
        <end position="66"/>
    </location>
</feature>
<reference evidence="2" key="1">
    <citation type="submission" date="2019-02" db="EMBL/GenBank/DDBJ databases">
        <authorList>
            <person name="Gruber-Vodicka R. H."/>
            <person name="Seah K. B. B."/>
        </authorList>
    </citation>
    <scope>NUCLEOTIDE SEQUENCE</scope>
    <source>
        <strain evidence="2">BECK_BZ123</strain>
        <strain evidence="3">BECK_BZ126</strain>
    </source>
</reference>